<protein>
    <submittedName>
        <fullName evidence="1">Uncharacterized protein</fullName>
    </submittedName>
</protein>
<dbReference type="Proteomes" id="UP000807115">
    <property type="component" value="Chromosome 8"/>
</dbReference>
<name>A0A921QGB8_SORBI</name>
<reference evidence="1" key="2">
    <citation type="submission" date="2020-10" db="EMBL/GenBank/DDBJ databases">
        <authorList>
            <person name="Cooper E.A."/>
            <person name="Brenton Z.W."/>
            <person name="Flinn B.S."/>
            <person name="Jenkins J."/>
            <person name="Shu S."/>
            <person name="Flowers D."/>
            <person name="Luo F."/>
            <person name="Wang Y."/>
            <person name="Xia P."/>
            <person name="Barry K."/>
            <person name="Daum C."/>
            <person name="Lipzen A."/>
            <person name="Yoshinaga Y."/>
            <person name="Schmutz J."/>
            <person name="Saski C."/>
            <person name="Vermerris W."/>
            <person name="Kresovich S."/>
        </authorList>
    </citation>
    <scope>NUCLEOTIDE SEQUENCE</scope>
</reference>
<proteinExistence type="predicted"/>
<dbReference type="PANTHER" id="PTHR33115">
    <property type="entry name" value="ARM REPEAT SUPERFAMILY PROTEIN"/>
    <property type="match status" value="1"/>
</dbReference>
<sequence>MAAARAKAVQRSLQVIKMLAETTGSTGKQLRREVAEIVFTVSNIRAVLRHAPAAHVGLRRLGAEVLTRLAMDADARERIGGTGGVVALLLDMFLRPGGGSSDEDADAARVEAGEALAMLALESPRNCERILRGGGGSSSLATTSTTTTTTTVDSLVDALGDAAIGVEAGRILTNLCAYTGGSSEWFPQLRRATRGAATVLRDVAATVNESKPLEVSLGLAAQLVRLMGPHELAHHLVSAGVTEADLVSRLVSVLATYACPSIKAPRIRRFTVELVVALLRTPPARERWLIAEAMAAAGMGAELRRVAETTSELECFHVFSGSAGVSRHAVGLAALVDTALELMGTTVAGADRAPRVSVTTTDKCACV</sequence>
<organism evidence="1 2">
    <name type="scientific">Sorghum bicolor</name>
    <name type="common">Sorghum</name>
    <name type="synonym">Sorghum vulgare</name>
    <dbReference type="NCBI Taxonomy" id="4558"/>
    <lineage>
        <taxon>Eukaryota</taxon>
        <taxon>Viridiplantae</taxon>
        <taxon>Streptophyta</taxon>
        <taxon>Embryophyta</taxon>
        <taxon>Tracheophyta</taxon>
        <taxon>Spermatophyta</taxon>
        <taxon>Magnoliopsida</taxon>
        <taxon>Liliopsida</taxon>
        <taxon>Poales</taxon>
        <taxon>Poaceae</taxon>
        <taxon>PACMAD clade</taxon>
        <taxon>Panicoideae</taxon>
        <taxon>Andropogonodae</taxon>
        <taxon>Andropogoneae</taxon>
        <taxon>Sorghinae</taxon>
        <taxon>Sorghum</taxon>
    </lineage>
</organism>
<dbReference type="InterPro" id="IPR011989">
    <property type="entry name" value="ARM-like"/>
</dbReference>
<gene>
    <name evidence="1" type="ORF">BDA96_08G126600</name>
</gene>
<reference evidence="1" key="1">
    <citation type="journal article" date="2019" name="BMC Genomics">
        <title>A new reference genome for Sorghum bicolor reveals high levels of sequence similarity between sweet and grain genotypes: implications for the genetics of sugar metabolism.</title>
        <authorList>
            <person name="Cooper E.A."/>
            <person name="Brenton Z.W."/>
            <person name="Flinn B.S."/>
            <person name="Jenkins J."/>
            <person name="Shu S."/>
            <person name="Flowers D."/>
            <person name="Luo F."/>
            <person name="Wang Y."/>
            <person name="Xia P."/>
            <person name="Barry K."/>
            <person name="Daum C."/>
            <person name="Lipzen A."/>
            <person name="Yoshinaga Y."/>
            <person name="Schmutz J."/>
            <person name="Saski C."/>
            <person name="Vermerris W."/>
            <person name="Kresovich S."/>
        </authorList>
    </citation>
    <scope>NUCLEOTIDE SEQUENCE</scope>
</reference>
<accession>A0A921QGB8</accession>
<dbReference type="SUPFAM" id="SSF48371">
    <property type="entry name" value="ARM repeat"/>
    <property type="match status" value="1"/>
</dbReference>
<dbReference type="AlphaFoldDB" id="A0A921QGB8"/>
<comment type="caution">
    <text evidence="1">The sequence shown here is derived from an EMBL/GenBank/DDBJ whole genome shotgun (WGS) entry which is preliminary data.</text>
</comment>
<dbReference type="EMBL" id="CM027687">
    <property type="protein sequence ID" value="KAG0521041.1"/>
    <property type="molecule type" value="Genomic_DNA"/>
</dbReference>
<dbReference type="PANTHER" id="PTHR33115:SF50">
    <property type="entry name" value="ARM REPEAT SUPERFAMILY PROTEIN"/>
    <property type="match status" value="1"/>
</dbReference>
<evidence type="ECO:0000313" key="1">
    <source>
        <dbReference type="EMBL" id="KAG0521041.1"/>
    </source>
</evidence>
<dbReference type="InterPro" id="IPR016024">
    <property type="entry name" value="ARM-type_fold"/>
</dbReference>
<evidence type="ECO:0000313" key="2">
    <source>
        <dbReference type="Proteomes" id="UP000807115"/>
    </source>
</evidence>
<dbReference type="Gene3D" id="1.25.10.10">
    <property type="entry name" value="Leucine-rich Repeat Variant"/>
    <property type="match status" value="1"/>
</dbReference>